<dbReference type="EMBL" id="JAUSSW010000002">
    <property type="protein sequence ID" value="MDQ0101641.1"/>
    <property type="molecule type" value="Genomic_DNA"/>
</dbReference>
<accession>A0ABT9TJ12</accession>
<organism evidence="4 5">
    <name type="scientific">Paenarthrobacter nicotinovorans</name>
    <name type="common">Arthrobacter nicotinovorans</name>
    <dbReference type="NCBI Taxonomy" id="29320"/>
    <lineage>
        <taxon>Bacteria</taxon>
        <taxon>Bacillati</taxon>
        <taxon>Actinomycetota</taxon>
        <taxon>Actinomycetes</taxon>
        <taxon>Micrococcales</taxon>
        <taxon>Micrococcaceae</taxon>
        <taxon>Paenarthrobacter</taxon>
    </lineage>
</organism>
<reference evidence="4 5" key="1">
    <citation type="submission" date="2023-07" db="EMBL/GenBank/DDBJ databases">
        <title>Sorghum-associated microbial communities from plants grown in Nebraska, USA.</title>
        <authorList>
            <person name="Schachtman D."/>
        </authorList>
    </citation>
    <scope>NUCLEOTIDE SEQUENCE [LARGE SCALE GENOMIC DNA]</scope>
    <source>
        <strain evidence="4 5">CC523</strain>
    </source>
</reference>
<keyword evidence="1" id="KW-0328">Glycosyltransferase</keyword>
<dbReference type="InterPro" id="IPR028098">
    <property type="entry name" value="Glyco_trans_4-like_N"/>
</dbReference>
<dbReference type="Gene3D" id="3.40.50.2000">
    <property type="entry name" value="Glycogen Phosphorylase B"/>
    <property type="match status" value="2"/>
</dbReference>
<protein>
    <submittedName>
        <fullName evidence="4">Glycosyltransferase involved in cell wall biosynthesis</fullName>
    </submittedName>
</protein>
<feature type="domain" description="Glycosyltransferase subfamily 4-like N-terminal" evidence="3">
    <location>
        <begin position="13"/>
        <end position="110"/>
    </location>
</feature>
<keyword evidence="2" id="KW-0808">Transferase</keyword>
<dbReference type="RefSeq" id="WP_064722280.1">
    <property type="nucleotide sequence ID" value="NZ_BDDW01000003.1"/>
</dbReference>
<evidence type="ECO:0000313" key="4">
    <source>
        <dbReference type="EMBL" id="MDQ0101641.1"/>
    </source>
</evidence>
<dbReference type="PANTHER" id="PTHR12526">
    <property type="entry name" value="GLYCOSYLTRANSFERASE"/>
    <property type="match status" value="1"/>
</dbReference>
<evidence type="ECO:0000259" key="3">
    <source>
        <dbReference type="Pfam" id="PF13439"/>
    </source>
</evidence>
<sequence length="424" mass="45707">MRILIYPHDLRMGGSQLNAIELGAAIRQLGHEVILFGQPGPLVERGAELGLEFVPAPAPGKRPSPSVIRTLVRTVRERRIDVVHGYEWPPALECLAASRLVPDTTAVATVMSMAVAPFIPRSMPLMVGTEQIRQGELSSGRHRVHLLEPPVDIMANRVVDDADLEGFRARWGLHGDFFTMVCVSRLAKELKLEGILSAIDAAGQLARDLPVHLLITGSGPAESVVRAQAERVNAATGENTVILTGELADPRPAYAAADVVLGMGGSALRGLSFAKPLVVQGEGGFWELLTPESLPVFLWQGWYGSGPGSTGAGTDALVTILRALRTDELLRKSLGSFGRSVVEDRFSLTSAAQHQTELYQRFLAGAPATRSRLWAETIAGVQYSSYVVRRRYQRLRGHQPAEDFNARPVAVRAAAAGQLVSGEA</sequence>
<comment type="caution">
    <text evidence="4">The sequence shown here is derived from an EMBL/GenBank/DDBJ whole genome shotgun (WGS) entry which is preliminary data.</text>
</comment>
<evidence type="ECO:0000256" key="2">
    <source>
        <dbReference type="ARBA" id="ARBA00022679"/>
    </source>
</evidence>
<dbReference type="SUPFAM" id="SSF53756">
    <property type="entry name" value="UDP-Glycosyltransferase/glycogen phosphorylase"/>
    <property type="match status" value="1"/>
</dbReference>
<evidence type="ECO:0000256" key="1">
    <source>
        <dbReference type="ARBA" id="ARBA00022676"/>
    </source>
</evidence>
<gene>
    <name evidence="4" type="ORF">J2T10_001274</name>
</gene>
<name>A0ABT9TJ12_PAENI</name>
<keyword evidence="5" id="KW-1185">Reference proteome</keyword>
<dbReference type="Pfam" id="PF13439">
    <property type="entry name" value="Glyco_transf_4"/>
    <property type="match status" value="1"/>
</dbReference>
<dbReference type="Proteomes" id="UP001244563">
    <property type="component" value="Unassembled WGS sequence"/>
</dbReference>
<evidence type="ECO:0000313" key="5">
    <source>
        <dbReference type="Proteomes" id="UP001244563"/>
    </source>
</evidence>
<proteinExistence type="predicted"/>
<dbReference type="Pfam" id="PF13692">
    <property type="entry name" value="Glyco_trans_1_4"/>
    <property type="match status" value="1"/>
</dbReference>